<dbReference type="InterPro" id="IPR006680">
    <property type="entry name" value="Amidohydro-rel"/>
</dbReference>
<name>E8X6V1_GRATM</name>
<sequence>METPFHHLSMLLQASRGGFEVVAFDYQPKQSPRFSAVMVRGRDTSSPGFIQNSTEQCRCSRRIRLSLLTSVPEDLMNLRSLTLALTSPALAWTVAFGQPTPPPPLAIEHVTVLPMTAGGTVLHDQTVTLRDGRITAIEASTATKPASGVRRIDGTGKYLMPSLADAHVHLENDRFLRLFLDNPKIPAGTIRTEDIFLPYVANGVLQVIDLSATSETVGQRDEVENGRVLGPHIALAAMIDGKDPILPVGMTRVAATPSDGRQAVRDASVEGYELIKVYSTLDLPTFTAIVDEAHKLHMPVVGHIPQRGKGTTDKFFQPGFGMVAHAEEFAQQTDVPVEADIPGYVEMAKRNGTWLTGTLSLDERIVEEASHPESLQARPELQFLSPPIYTYVTAHNPYVANANAKFIDYVRSIVAFNRKLIQAFAAAGIPVLAGTDTPVPGMVAGFALHDELEAMARYGLSNQQVLEGATRLPAEWLGVAGDRGVVAPGKRADLLLLDADPMADVANTRRITAVIAGGRFLSRTDLDQQMAALAKRYAKMRAADTVPTGKPHALP</sequence>
<geneLocation type="plasmid" evidence="2 3">
    <name>pACIX902</name>
</geneLocation>
<dbReference type="Gene3D" id="3.40.50.10910">
    <property type="entry name" value="Amidohydrolase"/>
    <property type="match status" value="1"/>
</dbReference>
<protein>
    <submittedName>
        <fullName evidence="2">Amidohydrolase</fullName>
    </submittedName>
</protein>
<accession>E8X6V1</accession>
<dbReference type="InterPro" id="IPR051781">
    <property type="entry name" value="Metallo-dep_Hydrolase"/>
</dbReference>
<evidence type="ECO:0000313" key="3">
    <source>
        <dbReference type="Proteomes" id="UP000000343"/>
    </source>
</evidence>
<gene>
    <name evidence="2" type="ordered locus">AciX9_3977</name>
</gene>
<dbReference type="PANTHER" id="PTHR43135:SF3">
    <property type="entry name" value="ALPHA-D-RIBOSE 1-METHYLPHOSPHONATE 5-TRIPHOSPHATE DIPHOSPHATASE"/>
    <property type="match status" value="1"/>
</dbReference>
<dbReference type="Pfam" id="PF01979">
    <property type="entry name" value="Amidohydro_1"/>
    <property type="match status" value="1"/>
</dbReference>
<evidence type="ECO:0000313" key="2">
    <source>
        <dbReference type="EMBL" id="ADW71251.1"/>
    </source>
</evidence>
<dbReference type="InterPro" id="IPR032466">
    <property type="entry name" value="Metal_Hydrolase"/>
</dbReference>
<dbReference type="Gene3D" id="2.30.40.10">
    <property type="entry name" value="Urease, subunit C, domain 1"/>
    <property type="match status" value="1"/>
</dbReference>
<dbReference type="PANTHER" id="PTHR43135">
    <property type="entry name" value="ALPHA-D-RIBOSE 1-METHYLPHOSPHONATE 5-TRIPHOSPHATE DIPHOSPHATASE"/>
    <property type="match status" value="1"/>
</dbReference>
<dbReference type="Gene3D" id="1.20.58.520">
    <property type="entry name" value="Amidohydrolase"/>
    <property type="match status" value="1"/>
</dbReference>
<dbReference type="Proteomes" id="UP000000343">
    <property type="component" value="Plasmid pACIX902"/>
</dbReference>
<reference evidence="3" key="1">
    <citation type="submission" date="2011-01" db="EMBL/GenBank/DDBJ databases">
        <title>Complete sequence of plasmid2 of Acidobacterium sp. MP5ACTX9.</title>
        <authorList>
            <consortium name="US DOE Joint Genome Institute"/>
            <person name="Lucas S."/>
            <person name="Copeland A."/>
            <person name="Lapidus A."/>
            <person name="Cheng J.-F."/>
            <person name="Goodwin L."/>
            <person name="Pitluck S."/>
            <person name="Teshima H."/>
            <person name="Detter J.C."/>
            <person name="Han C."/>
            <person name="Tapia R."/>
            <person name="Land M."/>
            <person name="Hauser L."/>
            <person name="Kyrpides N."/>
            <person name="Ivanova N."/>
            <person name="Ovchinnikova G."/>
            <person name="Pagani I."/>
            <person name="Rawat S.R."/>
            <person name="Mannisto M."/>
            <person name="Haggblom M.M."/>
            <person name="Woyke T."/>
        </authorList>
    </citation>
    <scope>NUCLEOTIDE SEQUENCE [LARGE SCALE GENOMIC DNA]</scope>
    <source>
        <strain evidence="3">MP5ACTX9</strain>
        <plasmid evidence="3">Plasmid pACIX902</plasmid>
    </source>
</reference>
<keyword evidence="2" id="KW-0614">Plasmid</keyword>
<feature type="domain" description="Amidohydrolase-related" evidence="1">
    <location>
        <begin position="158"/>
        <end position="519"/>
    </location>
</feature>
<proteinExistence type="predicted"/>
<dbReference type="KEGG" id="acm:AciX9_3977"/>
<keyword evidence="2" id="KW-0378">Hydrolase</keyword>
<dbReference type="HOGENOM" id="CLU_023620_4_1_0"/>
<dbReference type="SUPFAM" id="SSF51556">
    <property type="entry name" value="Metallo-dependent hydrolases"/>
    <property type="match status" value="1"/>
</dbReference>
<dbReference type="Gene3D" id="3.30.110.90">
    <property type="entry name" value="Amidohydrolase"/>
    <property type="match status" value="1"/>
</dbReference>
<evidence type="ECO:0000259" key="1">
    <source>
        <dbReference type="Pfam" id="PF01979"/>
    </source>
</evidence>
<organism evidence="3">
    <name type="scientific">Granulicella tundricola (strain ATCC BAA-1859 / DSM 23138 / MP5ACTX9)</name>
    <dbReference type="NCBI Taxonomy" id="1198114"/>
    <lineage>
        <taxon>Bacteria</taxon>
        <taxon>Pseudomonadati</taxon>
        <taxon>Acidobacteriota</taxon>
        <taxon>Terriglobia</taxon>
        <taxon>Terriglobales</taxon>
        <taxon>Acidobacteriaceae</taxon>
        <taxon>Granulicella</taxon>
    </lineage>
</organism>
<dbReference type="AlphaFoldDB" id="E8X6V1"/>
<dbReference type="InterPro" id="IPR011059">
    <property type="entry name" value="Metal-dep_hydrolase_composite"/>
</dbReference>
<dbReference type="SUPFAM" id="SSF51338">
    <property type="entry name" value="Composite domain of metallo-dependent hydrolases"/>
    <property type="match status" value="1"/>
</dbReference>
<dbReference type="EMBL" id="CP002482">
    <property type="protein sequence ID" value="ADW71251.1"/>
    <property type="molecule type" value="Genomic_DNA"/>
</dbReference>
<keyword evidence="3" id="KW-1185">Reference proteome</keyword>
<dbReference type="GO" id="GO:0016810">
    <property type="term" value="F:hydrolase activity, acting on carbon-nitrogen (but not peptide) bonds"/>
    <property type="evidence" value="ECO:0007669"/>
    <property type="project" value="InterPro"/>
</dbReference>